<feature type="domain" description="EAL" evidence="2">
    <location>
        <begin position="412"/>
        <end position="665"/>
    </location>
</feature>
<organism evidence="5 6">
    <name type="scientific">Paenibacillus algicola</name>
    <dbReference type="NCBI Taxonomy" id="2565926"/>
    <lineage>
        <taxon>Bacteria</taxon>
        <taxon>Bacillati</taxon>
        <taxon>Bacillota</taxon>
        <taxon>Bacilli</taxon>
        <taxon>Bacillales</taxon>
        <taxon>Paenibacillaceae</taxon>
        <taxon>Paenibacillus</taxon>
    </lineage>
</organism>
<dbReference type="EMBL" id="CP040396">
    <property type="protein sequence ID" value="QCT04713.1"/>
    <property type="molecule type" value="Genomic_DNA"/>
</dbReference>
<dbReference type="PANTHER" id="PTHR44757:SF2">
    <property type="entry name" value="BIOFILM ARCHITECTURE MAINTENANCE PROTEIN MBAA"/>
    <property type="match status" value="1"/>
</dbReference>
<evidence type="ECO:0000259" key="3">
    <source>
        <dbReference type="PROSITE" id="PS50887"/>
    </source>
</evidence>
<dbReference type="RefSeq" id="WP_175415369.1">
    <property type="nucleotide sequence ID" value="NZ_CP040396.1"/>
</dbReference>
<accession>A0A4P8XQB1</accession>
<dbReference type="CDD" id="cd01948">
    <property type="entry name" value="EAL"/>
    <property type="match status" value="1"/>
</dbReference>
<feature type="transmembrane region" description="Helical" evidence="1">
    <location>
        <begin position="140"/>
        <end position="160"/>
    </location>
</feature>
<evidence type="ECO:0000259" key="4">
    <source>
        <dbReference type="PROSITE" id="PS50924"/>
    </source>
</evidence>
<dbReference type="InterPro" id="IPR000160">
    <property type="entry name" value="GGDEF_dom"/>
</dbReference>
<name>A0A4P8XQB1_9BACL</name>
<dbReference type="Pfam" id="PF00563">
    <property type="entry name" value="EAL"/>
    <property type="match status" value="1"/>
</dbReference>
<proteinExistence type="predicted"/>
<evidence type="ECO:0000313" key="5">
    <source>
        <dbReference type="EMBL" id="QCT04713.1"/>
    </source>
</evidence>
<dbReference type="SUPFAM" id="SSF141868">
    <property type="entry name" value="EAL domain-like"/>
    <property type="match status" value="1"/>
</dbReference>
<feature type="transmembrane region" description="Helical" evidence="1">
    <location>
        <begin position="41"/>
        <end position="65"/>
    </location>
</feature>
<dbReference type="NCBIfam" id="TIGR00254">
    <property type="entry name" value="GGDEF"/>
    <property type="match status" value="1"/>
</dbReference>
<feature type="transmembrane region" description="Helical" evidence="1">
    <location>
        <begin position="77"/>
        <end position="96"/>
    </location>
</feature>
<sequence>MMHEHYDGWIVLLSVLISVGASFLGLNIASRVYRASGLQKLLWLFGGSTIMGLGIWSMHFIGMLAFHSAQALAYDPALTLLSAVISCIGAFVAFYLATHSRTGMPGMWIGGVSMALAVLMMHFIGMAAMRMDAQMTFDPLLTGISVLIAFAASFTALMLFRKFRYSIRFSYWKVNSALLMGAGVSGMHYTGMAAAQFTPHQGPADLTDSGYITFLLILISAAATVILMVTMGALFYERHLLEKMAYHDSLTALPNRNGMMRYTDSSLDRHWRGAVLFIDLDRFKSVNDLYGHDIGDMLLQVIADRFREAAGQQALVYRLGGDEFVALVPQANRERAGQLADRFISTIHKPVLVEGYKLMVSGSIGISMAPEHGQERNVLLRAADTAMYHVKKTGKDRYSFFDDQMAQEQARRLRLERDLQLALHRSELRIVYQPKWDARYDRLAGMEALLRWEHPELGSISPGEFIPIAEENGVILTITAWMLNEVCLQNAAWQKAGLAAVPVSVNISSHVLDSFLMVSMIDRALQDSGLPASALELEIKESVAMSNLEQSIEQLGRLQSRGVRISMDDFGTGYSSLGRIGDIPFHTLKIDRSFIQQSSLFFKQAIIRNMVAIAGNLNLGIIAEGVETKEQAEFLMTTGCYQMQGFYFGVPMAADSMDEWLHGGGAAGRLAAAGVAAAGLEAAAAMRQA</sequence>
<gene>
    <name evidence="5" type="ORF">E6C60_4008</name>
</gene>
<feature type="transmembrane region" description="Helical" evidence="1">
    <location>
        <begin position="108"/>
        <end position="128"/>
    </location>
</feature>
<dbReference type="PANTHER" id="PTHR44757">
    <property type="entry name" value="DIGUANYLATE CYCLASE DGCP"/>
    <property type="match status" value="1"/>
</dbReference>
<dbReference type="SMART" id="SM00052">
    <property type="entry name" value="EAL"/>
    <property type="match status" value="1"/>
</dbReference>
<evidence type="ECO:0000256" key="1">
    <source>
        <dbReference type="PROSITE-ProRule" id="PRU00244"/>
    </source>
</evidence>
<dbReference type="InterPro" id="IPR035919">
    <property type="entry name" value="EAL_sf"/>
</dbReference>
<dbReference type="InterPro" id="IPR005330">
    <property type="entry name" value="MHYT_dom"/>
</dbReference>
<feature type="transmembrane region" description="Helical" evidence="1">
    <location>
        <begin position="6"/>
        <end position="29"/>
    </location>
</feature>
<evidence type="ECO:0000313" key="6">
    <source>
        <dbReference type="Proteomes" id="UP000300879"/>
    </source>
</evidence>
<keyword evidence="1" id="KW-1133">Transmembrane helix</keyword>
<keyword evidence="1" id="KW-0812">Transmembrane</keyword>
<dbReference type="InterPro" id="IPR043128">
    <property type="entry name" value="Rev_trsase/Diguanyl_cyclase"/>
</dbReference>
<keyword evidence="1" id="KW-0472">Membrane</keyword>
<feature type="domain" description="MHYT" evidence="4">
    <location>
        <begin position="6"/>
        <end position="198"/>
    </location>
</feature>
<dbReference type="GO" id="GO:0016020">
    <property type="term" value="C:membrane"/>
    <property type="evidence" value="ECO:0007669"/>
    <property type="project" value="UniProtKB-UniRule"/>
</dbReference>
<dbReference type="Gene3D" id="3.20.20.450">
    <property type="entry name" value="EAL domain"/>
    <property type="match status" value="1"/>
</dbReference>
<reference evidence="5 6" key="1">
    <citation type="submission" date="2019-05" db="EMBL/GenBank/DDBJ databases">
        <authorList>
            <person name="Chen C."/>
        </authorList>
    </citation>
    <scope>NUCLEOTIDE SEQUENCE [LARGE SCALE GENOMIC DNA]</scope>
    <source>
        <strain evidence="5 6">HB172198</strain>
    </source>
</reference>
<dbReference type="InterPro" id="IPR052155">
    <property type="entry name" value="Biofilm_reg_signaling"/>
</dbReference>
<evidence type="ECO:0000259" key="2">
    <source>
        <dbReference type="PROSITE" id="PS50883"/>
    </source>
</evidence>
<dbReference type="PROSITE" id="PS50883">
    <property type="entry name" value="EAL"/>
    <property type="match status" value="1"/>
</dbReference>
<dbReference type="InterPro" id="IPR029787">
    <property type="entry name" value="Nucleotide_cyclase"/>
</dbReference>
<keyword evidence="6" id="KW-1185">Reference proteome</keyword>
<dbReference type="KEGG" id="palo:E6C60_4008"/>
<dbReference type="PROSITE" id="PS50887">
    <property type="entry name" value="GGDEF"/>
    <property type="match status" value="1"/>
</dbReference>
<feature type="domain" description="GGDEF" evidence="3">
    <location>
        <begin position="271"/>
        <end position="403"/>
    </location>
</feature>
<dbReference type="Gene3D" id="3.30.70.270">
    <property type="match status" value="1"/>
</dbReference>
<protein>
    <submittedName>
        <fullName evidence="5">Diguanylate cyclase/phosphodiesterase with MHYT sensor</fullName>
    </submittedName>
</protein>
<dbReference type="SMART" id="SM00267">
    <property type="entry name" value="GGDEF"/>
    <property type="match status" value="1"/>
</dbReference>
<dbReference type="Pfam" id="PF00990">
    <property type="entry name" value="GGDEF"/>
    <property type="match status" value="1"/>
</dbReference>
<dbReference type="PROSITE" id="PS50924">
    <property type="entry name" value="MHYT"/>
    <property type="match status" value="1"/>
</dbReference>
<dbReference type="InterPro" id="IPR001633">
    <property type="entry name" value="EAL_dom"/>
</dbReference>
<feature type="transmembrane region" description="Helical" evidence="1">
    <location>
        <begin position="211"/>
        <end position="236"/>
    </location>
</feature>
<dbReference type="Pfam" id="PF03707">
    <property type="entry name" value="MHYT"/>
    <property type="match status" value="4"/>
</dbReference>
<dbReference type="Proteomes" id="UP000300879">
    <property type="component" value="Chromosome"/>
</dbReference>
<dbReference type="AlphaFoldDB" id="A0A4P8XQB1"/>
<dbReference type="CDD" id="cd01949">
    <property type="entry name" value="GGDEF"/>
    <property type="match status" value="1"/>
</dbReference>
<dbReference type="SUPFAM" id="SSF55073">
    <property type="entry name" value="Nucleotide cyclase"/>
    <property type="match status" value="1"/>
</dbReference>